<gene>
    <name evidence="1" type="ORF">CCACVL1_28647</name>
</gene>
<evidence type="ECO:0000313" key="2">
    <source>
        <dbReference type="Proteomes" id="UP000188268"/>
    </source>
</evidence>
<evidence type="ECO:0000313" key="1">
    <source>
        <dbReference type="EMBL" id="OMO53409.1"/>
    </source>
</evidence>
<dbReference type="EMBL" id="AWWV01015184">
    <property type="protein sequence ID" value="OMO53409.1"/>
    <property type="molecule type" value="Genomic_DNA"/>
</dbReference>
<dbReference type="OrthoDB" id="10445877at2759"/>
<dbReference type="Gramene" id="OMO53409">
    <property type="protein sequence ID" value="OMO53409"/>
    <property type="gene ID" value="CCACVL1_28647"/>
</dbReference>
<protein>
    <submittedName>
        <fullName evidence="1">Uncharacterized protein</fullName>
    </submittedName>
</protein>
<reference evidence="1 2" key="1">
    <citation type="submission" date="2013-09" db="EMBL/GenBank/DDBJ databases">
        <title>Corchorus capsularis genome sequencing.</title>
        <authorList>
            <person name="Alam M."/>
            <person name="Haque M.S."/>
            <person name="Islam M.S."/>
            <person name="Emdad E.M."/>
            <person name="Islam M.M."/>
            <person name="Ahmed B."/>
            <person name="Halim A."/>
            <person name="Hossen Q.M.M."/>
            <person name="Hossain M.Z."/>
            <person name="Ahmed R."/>
            <person name="Khan M.M."/>
            <person name="Islam R."/>
            <person name="Rashid M.M."/>
            <person name="Khan S.A."/>
            <person name="Rahman M.S."/>
            <person name="Alam M."/>
        </authorList>
    </citation>
    <scope>NUCLEOTIDE SEQUENCE [LARGE SCALE GENOMIC DNA]</scope>
    <source>
        <strain evidence="2">cv. CVL-1</strain>
        <tissue evidence="1">Whole seedling</tissue>
    </source>
</reference>
<dbReference type="Proteomes" id="UP000188268">
    <property type="component" value="Unassembled WGS sequence"/>
</dbReference>
<accession>A0A1R3G5P4</accession>
<proteinExistence type="predicted"/>
<name>A0A1R3G5P4_COCAP</name>
<comment type="caution">
    <text evidence="1">The sequence shown here is derived from an EMBL/GenBank/DDBJ whole genome shotgun (WGS) entry which is preliminary data.</text>
</comment>
<keyword evidence="2" id="KW-1185">Reference proteome</keyword>
<dbReference type="AlphaFoldDB" id="A0A1R3G5P4"/>
<organism evidence="1 2">
    <name type="scientific">Corchorus capsularis</name>
    <name type="common">Jute</name>
    <dbReference type="NCBI Taxonomy" id="210143"/>
    <lineage>
        <taxon>Eukaryota</taxon>
        <taxon>Viridiplantae</taxon>
        <taxon>Streptophyta</taxon>
        <taxon>Embryophyta</taxon>
        <taxon>Tracheophyta</taxon>
        <taxon>Spermatophyta</taxon>
        <taxon>Magnoliopsida</taxon>
        <taxon>eudicotyledons</taxon>
        <taxon>Gunneridae</taxon>
        <taxon>Pentapetalae</taxon>
        <taxon>rosids</taxon>
        <taxon>malvids</taxon>
        <taxon>Malvales</taxon>
        <taxon>Malvaceae</taxon>
        <taxon>Grewioideae</taxon>
        <taxon>Apeibeae</taxon>
        <taxon>Corchorus</taxon>
    </lineage>
</organism>
<sequence>MAQLSGLSNLSGSKQQAKIEILRDVSGIIKPGSIYA</sequence>